<dbReference type="RefSeq" id="WP_116279646.1">
    <property type="nucleotide sequence ID" value="NZ_NFZX01000078.1"/>
</dbReference>
<comment type="caution">
    <text evidence="3">The sequence shown here is derived from an EMBL/GenBank/DDBJ whole genome shotgun (WGS) entry which is preliminary data.</text>
</comment>
<gene>
    <name evidence="3" type="ORF">CAI16_18980</name>
</gene>
<dbReference type="EMBL" id="NFZX01000078">
    <property type="protein sequence ID" value="RFA32138.1"/>
    <property type="molecule type" value="Genomic_DNA"/>
</dbReference>
<dbReference type="Proteomes" id="UP000256488">
    <property type="component" value="Unassembled WGS sequence"/>
</dbReference>
<evidence type="ECO:0000313" key="3">
    <source>
        <dbReference type="EMBL" id="RFA32138.1"/>
    </source>
</evidence>
<proteinExistence type="predicted"/>
<protein>
    <submittedName>
        <fullName evidence="3">Uncharacterized protein</fullName>
    </submittedName>
</protein>
<organism evidence="3 4">
    <name type="scientific">Virgibacillus dokdonensis</name>
    <dbReference type="NCBI Taxonomy" id="302167"/>
    <lineage>
        <taxon>Bacteria</taxon>
        <taxon>Bacillati</taxon>
        <taxon>Bacillota</taxon>
        <taxon>Bacilli</taxon>
        <taxon>Bacillales</taxon>
        <taxon>Bacillaceae</taxon>
        <taxon>Virgibacillus</taxon>
    </lineage>
</organism>
<sequence>MVLKLKKKKLAVLGLAVGLLAIGGTAQAGTSYSSYNTTVGKFNGNGYTGYQTKSSSGTYGDLRSNTVGGNYVVDARMQASSGTGSWVRNVTDNDTRSLPNSVARGSSARVQFSNDLTTPVNVQVTGSWRSN</sequence>
<keyword evidence="2" id="KW-0732">Signal</keyword>
<dbReference type="AlphaFoldDB" id="A0A3E0WH95"/>
<feature type="signal peptide" evidence="2">
    <location>
        <begin position="1"/>
        <end position="28"/>
    </location>
</feature>
<feature type="region of interest" description="Disordered" evidence="1">
    <location>
        <begin position="84"/>
        <end position="103"/>
    </location>
</feature>
<feature type="chain" id="PRO_5017766947" evidence="2">
    <location>
        <begin position="29"/>
        <end position="131"/>
    </location>
</feature>
<name>A0A3E0WH95_9BACI</name>
<reference evidence="3 4" key="1">
    <citation type="submission" date="2017-05" db="EMBL/GenBank/DDBJ databases">
        <title>Virgibacillus sp. AK90 isolated from a saltern of Kakinada, India.</title>
        <authorList>
            <person name="Gupta V."/>
            <person name="Sidhu C."/>
            <person name="Korpole S."/>
            <person name="Pinnaka A.K."/>
        </authorList>
    </citation>
    <scope>NUCLEOTIDE SEQUENCE [LARGE SCALE GENOMIC DNA]</scope>
    <source>
        <strain evidence="3 4">AK90</strain>
    </source>
</reference>
<evidence type="ECO:0000256" key="1">
    <source>
        <dbReference type="SAM" id="MobiDB-lite"/>
    </source>
</evidence>
<evidence type="ECO:0000313" key="4">
    <source>
        <dbReference type="Proteomes" id="UP000256488"/>
    </source>
</evidence>
<evidence type="ECO:0000256" key="2">
    <source>
        <dbReference type="SAM" id="SignalP"/>
    </source>
</evidence>
<accession>A0A3E0WH95</accession>